<dbReference type="EC" id="2.7.13.3" evidence="2"/>
<dbReference type="SMART" id="SM00387">
    <property type="entry name" value="HATPase_c"/>
    <property type="match status" value="1"/>
</dbReference>
<evidence type="ECO:0000256" key="8">
    <source>
        <dbReference type="SAM" id="SignalP"/>
    </source>
</evidence>
<keyword evidence="3" id="KW-0597">Phosphoprotein</keyword>
<dbReference type="InterPro" id="IPR001610">
    <property type="entry name" value="PAC"/>
</dbReference>
<dbReference type="InterPro" id="IPR036097">
    <property type="entry name" value="HisK_dim/P_sf"/>
</dbReference>
<keyword evidence="5" id="KW-0418">Kinase</keyword>
<dbReference type="CDD" id="cd00130">
    <property type="entry name" value="PAS"/>
    <property type="match status" value="1"/>
</dbReference>
<dbReference type="InterPro" id="IPR035965">
    <property type="entry name" value="PAS-like_dom_sf"/>
</dbReference>
<accession>A0A3D9KWK4</accession>
<feature type="domain" description="PAS" evidence="10">
    <location>
        <begin position="313"/>
        <end position="383"/>
    </location>
</feature>
<keyword evidence="6" id="KW-0175">Coiled coil</keyword>
<dbReference type="InterPro" id="IPR003661">
    <property type="entry name" value="HisK_dim/P_dom"/>
</dbReference>
<evidence type="ECO:0000256" key="4">
    <source>
        <dbReference type="ARBA" id="ARBA00022679"/>
    </source>
</evidence>
<dbReference type="SUPFAM" id="SSF55785">
    <property type="entry name" value="PYP-like sensor domain (PAS domain)"/>
    <property type="match status" value="3"/>
</dbReference>
<dbReference type="Proteomes" id="UP000256779">
    <property type="component" value="Unassembled WGS sequence"/>
</dbReference>
<dbReference type="InterPro" id="IPR058544">
    <property type="entry name" value="ETR1_N"/>
</dbReference>
<dbReference type="FunFam" id="3.30.565.10:FF:000006">
    <property type="entry name" value="Sensor histidine kinase WalK"/>
    <property type="match status" value="1"/>
</dbReference>
<dbReference type="Gene3D" id="3.30.450.20">
    <property type="entry name" value="PAS domain"/>
    <property type="match status" value="3"/>
</dbReference>
<dbReference type="PANTHER" id="PTHR43304:SF1">
    <property type="entry name" value="PAC DOMAIN-CONTAINING PROTEIN"/>
    <property type="match status" value="1"/>
</dbReference>
<dbReference type="InterPro" id="IPR036890">
    <property type="entry name" value="HATPase_C_sf"/>
</dbReference>
<dbReference type="CDD" id="cd00082">
    <property type="entry name" value="HisKA"/>
    <property type="match status" value="1"/>
</dbReference>
<evidence type="ECO:0000256" key="2">
    <source>
        <dbReference type="ARBA" id="ARBA00012438"/>
    </source>
</evidence>
<evidence type="ECO:0000256" key="1">
    <source>
        <dbReference type="ARBA" id="ARBA00000085"/>
    </source>
</evidence>
<evidence type="ECO:0000256" key="6">
    <source>
        <dbReference type="SAM" id="Coils"/>
    </source>
</evidence>
<evidence type="ECO:0000256" key="7">
    <source>
        <dbReference type="SAM" id="Phobius"/>
    </source>
</evidence>
<protein>
    <recommendedName>
        <fullName evidence="2">histidine kinase</fullName>
        <ecNumber evidence="2">2.7.13.3</ecNumber>
    </recommendedName>
</protein>
<dbReference type="NCBIfam" id="TIGR00229">
    <property type="entry name" value="sensory_box"/>
    <property type="match status" value="1"/>
</dbReference>
<gene>
    <name evidence="12" type="ORF">C7460_12937</name>
</gene>
<dbReference type="Pfam" id="PF02518">
    <property type="entry name" value="HATPase_c"/>
    <property type="match status" value="1"/>
</dbReference>
<dbReference type="Gene3D" id="1.10.287.130">
    <property type="match status" value="1"/>
</dbReference>
<evidence type="ECO:0000259" key="9">
    <source>
        <dbReference type="PROSITE" id="PS50109"/>
    </source>
</evidence>
<organism evidence="12 13">
    <name type="scientific">Marinoscillum furvescens DSM 4134</name>
    <dbReference type="NCBI Taxonomy" id="1122208"/>
    <lineage>
        <taxon>Bacteria</taxon>
        <taxon>Pseudomonadati</taxon>
        <taxon>Bacteroidota</taxon>
        <taxon>Cytophagia</taxon>
        <taxon>Cytophagales</taxon>
        <taxon>Reichenbachiellaceae</taxon>
        <taxon>Marinoscillum</taxon>
    </lineage>
</organism>
<dbReference type="Gene3D" id="3.30.565.10">
    <property type="entry name" value="Histidine kinase-like ATPase, C-terminal domain"/>
    <property type="match status" value="1"/>
</dbReference>
<dbReference type="RefSeq" id="WP_115870188.1">
    <property type="nucleotide sequence ID" value="NZ_QREG01000029.1"/>
</dbReference>
<keyword evidence="7" id="KW-0812">Transmembrane</keyword>
<dbReference type="AlphaFoldDB" id="A0A3D9KWK4"/>
<evidence type="ECO:0000259" key="10">
    <source>
        <dbReference type="PROSITE" id="PS50112"/>
    </source>
</evidence>
<dbReference type="InterPro" id="IPR000014">
    <property type="entry name" value="PAS"/>
</dbReference>
<keyword evidence="4" id="KW-0808">Transferase</keyword>
<evidence type="ECO:0000313" key="12">
    <source>
        <dbReference type="EMBL" id="RED92650.1"/>
    </source>
</evidence>
<comment type="catalytic activity">
    <reaction evidence="1">
        <text>ATP + protein L-histidine = ADP + protein N-phospho-L-histidine.</text>
        <dbReference type="EC" id="2.7.13.3"/>
    </reaction>
</comment>
<keyword evidence="7" id="KW-1133">Transmembrane helix</keyword>
<dbReference type="GO" id="GO:0000155">
    <property type="term" value="F:phosphorelay sensor kinase activity"/>
    <property type="evidence" value="ECO:0007669"/>
    <property type="project" value="InterPro"/>
</dbReference>
<name>A0A3D9KWK4_MARFU</name>
<dbReference type="Pfam" id="PF00512">
    <property type="entry name" value="HisKA"/>
    <property type="match status" value="1"/>
</dbReference>
<dbReference type="PRINTS" id="PR00344">
    <property type="entry name" value="BCTRLSENSOR"/>
</dbReference>
<dbReference type="SMART" id="SM00091">
    <property type="entry name" value="PAS"/>
    <property type="match status" value="3"/>
</dbReference>
<dbReference type="SUPFAM" id="SSF47384">
    <property type="entry name" value="Homodimeric domain of signal transducing histidine kinase"/>
    <property type="match status" value="1"/>
</dbReference>
<feature type="coiled-coil region" evidence="6">
    <location>
        <begin position="563"/>
        <end position="594"/>
    </location>
</feature>
<sequence length="814" mass="92868">MKRFILFTAIILSASHLLLAEDDAYQVNLPVDQHMALCKTPTGAITTSGFSEYFQNLFNTTSYPARWSCGTWSEFEGWFMIVSDISIFTAYLSIPILLVFILYRRKQDVPFKKFLALFAAFILLCGFTHLIEAIIFWEPIYRFSGFLKFVTGVISWVTVIALTQAIPVALNFKSPFELQQEIDKRTLVEQQLNLFIKYTPNAVAMFDKDMNYLAASDRWYSAYGTSQSIIGTNYFIDSNPFLNNPSWVDSIKLAQQGKKVSKEQDAIELQGTMEYFRWDLQPWYDLNGDVGGIIMFTENITDKVVAQQKLEEREQFLANIFNTAPIGIALIDSTAKPFMVNGRFCQILGYSEEEVLNNTVMEMTHPDDLEKSTECFEQLKNQETSVLSVDKRYLRKDKSIAHANVSLSKIEDPIDKSTYFLAMVNDTTELVLKNRENKQQKEELQETTAMMDTAFKIARIGSWELDLEKQSVFWSDMVYDIHELPLNTKITLESAINYYHPDHAPLISAAVNLAIEKHEPWDLELRLVTSTKKDVWVRAVGHPVITDGKVTSLKGLFQDIDVKKRYDLEIQNKKAELEHLVNQRTSQLQNANKELEAFTYSVSHDLRAPLRAINGFSRAIHEDYSEQLPDEITMYLDRIIGNAKKMGELIDNLLELSRLSRKNTNMSQFAAEKLIGEIVQADPLYKKVKFDISELPTIHGDYSLLGQVFQNLISNAVKYSSNNPDQLVTIYGESTDSHVSITIQDNGVGFSMEYADKLFEVFQRLHTDRDFEGTGIGLSICKRIIDMHNGEISFLSEEGKGASFTISLPKSEKS</sequence>
<dbReference type="OrthoDB" id="890870at2"/>
<dbReference type="SMART" id="SM00086">
    <property type="entry name" value="PAC"/>
    <property type="match status" value="2"/>
</dbReference>
<dbReference type="Pfam" id="PF08447">
    <property type="entry name" value="PAS_3"/>
    <property type="match status" value="1"/>
</dbReference>
<evidence type="ECO:0000256" key="5">
    <source>
        <dbReference type="ARBA" id="ARBA00022777"/>
    </source>
</evidence>
<keyword evidence="13" id="KW-1185">Reference proteome</keyword>
<evidence type="ECO:0000259" key="11">
    <source>
        <dbReference type="PROSITE" id="PS50113"/>
    </source>
</evidence>
<dbReference type="PROSITE" id="PS50112">
    <property type="entry name" value="PAS"/>
    <property type="match status" value="1"/>
</dbReference>
<comment type="caution">
    <text evidence="12">The sequence shown here is derived from an EMBL/GenBank/DDBJ whole genome shotgun (WGS) entry which is preliminary data.</text>
</comment>
<dbReference type="EMBL" id="QREG01000029">
    <property type="protein sequence ID" value="RED92650.1"/>
    <property type="molecule type" value="Genomic_DNA"/>
</dbReference>
<evidence type="ECO:0000256" key="3">
    <source>
        <dbReference type="ARBA" id="ARBA00022553"/>
    </source>
</evidence>
<feature type="domain" description="Histidine kinase" evidence="9">
    <location>
        <begin position="601"/>
        <end position="812"/>
    </location>
</feature>
<feature type="chain" id="PRO_5017749599" description="histidine kinase" evidence="8">
    <location>
        <begin position="21"/>
        <end position="814"/>
    </location>
</feature>
<dbReference type="SUPFAM" id="SSF55874">
    <property type="entry name" value="ATPase domain of HSP90 chaperone/DNA topoisomerase II/histidine kinase"/>
    <property type="match status" value="1"/>
</dbReference>
<evidence type="ECO:0000313" key="13">
    <source>
        <dbReference type="Proteomes" id="UP000256779"/>
    </source>
</evidence>
<reference evidence="12 13" key="1">
    <citation type="submission" date="2018-07" db="EMBL/GenBank/DDBJ databases">
        <title>Genomic Encyclopedia of Type Strains, Phase IV (KMG-IV): sequencing the most valuable type-strain genomes for metagenomic binning, comparative biology and taxonomic classification.</title>
        <authorList>
            <person name="Goeker M."/>
        </authorList>
    </citation>
    <scope>NUCLEOTIDE SEQUENCE [LARGE SCALE GENOMIC DNA]</scope>
    <source>
        <strain evidence="12 13">DSM 4134</strain>
    </source>
</reference>
<keyword evidence="7" id="KW-0472">Membrane</keyword>
<proteinExistence type="predicted"/>
<dbReference type="PROSITE" id="PS50109">
    <property type="entry name" value="HIS_KIN"/>
    <property type="match status" value="1"/>
</dbReference>
<feature type="transmembrane region" description="Helical" evidence="7">
    <location>
        <begin position="115"/>
        <end position="137"/>
    </location>
</feature>
<dbReference type="InterPro" id="IPR004358">
    <property type="entry name" value="Sig_transdc_His_kin-like_C"/>
</dbReference>
<dbReference type="InterPro" id="IPR005467">
    <property type="entry name" value="His_kinase_dom"/>
</dbReference>
<dbReference type="PROSITE" id="PS50113">
    <property type="entry name" value="PAC"/>
    <property type="match status" value="1"/>
</dbReference>
<dbReference type="InterPro" id="IPR052162">
    <property type="entry name" value="Sensor_kinase/Photoreceptor"/>
</dbReference>
<dbReference type="PANTHER" id="PTHR43304">
    <property type="entry name" value="PHYTOCHROME-LIKE PROTEIN CPH1"/>
    <property type="match status" value="1"/>
</dbReference>
<feature type="domain" description="PAC" evidence="11">
    <location>
        <begin position="260"/>
        <end position="312"/>
    </location>
</feature>
<dbReference type="InterPro" id="IPR013767">
    <property type="entry name" value="PAS_fold"/>
</dbReference>
<dbReference type="Pfam" id="PF00989">
    <property type="entry name" value="PAS"/>
    <property type="match status" value="1"/>
</dbReference>
<keyword evidence="8" id="KW-0732">Signal</keyword>
<feature type="transmembrane region" description="Helical" evidence="7">
    <location>
        <begin position="78"/>
        <end position="103"/>
    </location>
</feature>
<dbReference type="GO" id="GO:0006355">
    <property type="term" value="P:regulation of DNA-templated transcription"/>
    <property type="evidence" value="ECO:0007669"/>
    <property type="project" value="InterPro"/>
</dbReference>
<dbReference type="InterPro" id="IPR000700">
    <property type="entry name" value="PAS-assoc_C"/>
</dbReference>
<dbReference type="SMART" id="SM00388">
    <property type="entry name" value="HisKA"/>
    <property type="match status" value="1"/>
</dbReference>
<dbReference type="Pfam" id="PF25487">
    <property type="entry name" value="ETR1_N"/>
    <property type="match status" value="1"/>
</dbReference>
<feature type="signal peptide" evidence="8">
    <location>
        <begin position="1"/>
        <end position="20"/>
    </location>
</feature>
<dbReference type="InterPro" id="IPR003594">
    <property type="entry name" value="HATPase_dom"/>
</dbReference>
<dbReference type="FunFam" id="1.10.287.130:FF:000070">
    <property type="entry name" value="Histidine kinase sensor protein"/>
    <property type="match status" value="1"/>
</dbReference>
<dbReference type="InterPro" id="IPR013655">
    <property type="entry name" value="PAS_fold_3"/>
</dbReference>